<dbReference type="RefSeq" id="WP_354551908.1">
    <property type="nucleotide sequence ID" value="NZ_JBEPSM010000002.1"/>
</dbReference>
<dbReference type="EMBL" id="JBEPSM010000002">
    <property type="protein sequence ID" value="MET4634850.1"/>
    <property type="molecule type" value="Genomic_DNA"/>
</dbReference>
<dbReference type="Proteomes" id="UP001549321">
    <property type="component" value="Unassembled WGS sequence"/>
</dbReference>
<keyword evidence="4" id="KW-1185">Reference proteome</keyword>
<name>A0ABV2R0P6_9HYPH</name>
<sequence>MSRQDQMARAGRYVLGQMEGRERDDFEVAMQADAELASMVDRLAQSMQALDDTVTPAAIPRGMWKAIEARTAGMAQLGPVRAETVVSLEAARARRRWVPAALAASVVLALGVGYLAGTRLGAPREPVAVAVLLNETDSMPGAIVQAYADDSVTLRPLRAFTVPEGKILQVWTLPDRETGPVSLGTLPRQATTRLQGPDLPLPHEGQLYEITLEPSPGSPTGKPTGPILVKGYARFSPS</sequence>
<keyword evidence="1" id="KW-0472">Membrane</keyword>
<dbReference type="InterPro" id="IPR018764">
    <property type="entry name" value="RskA_C"/>
</dbReference>
<evidence type="ECO:0000259" key="2">
    <source>
        <dbReference type="Pfam" id="PF10099"/>
    </source>
</evidence>
<dbReference type="Pfam" id="PF10099">
    <property type="entry name" value="RskA_C"/>
    <property type="match status" value="1"/>
</dbReference>
<dbReference type="InterPro" id="IPR051474">
    <property type="entry name" value="Anti-sigma-K/W_factor"/>
</dbReference>
<evidence type="ECO:0000313" key="3">
    <source>
        <dbReference type="EMBL" id="MET4634850.1"/>
    </source>
</evidence>
<organism evidence="3 4">
    <name type="scientific">Kaistia defluvii</name>
    <dbReference type="NCBI Taxonomy" id="410841"/>
    <lineage>
        <taxon>Bacteria</taxon>
        <taxon>Pseudomonadati</taxon>
        <taxon>Pseudomonadota</taxon>
        <taxon>Alphaproteobacteria</taxon>
        <taxon>Hyphomicrobiales</taxon>
        <taxon>Kaistiaceae</taxon>
        <taxon>Kaistia</taxon>
    </lineage>
</organism>
<feature type="domain" description="Anti-sigma K factor RskA C-terminal" evidence="2">
    <location>
        <begin position="100"/>
        <end position="227"/>
    </location>
</feature>
<proteinExistence type="predicted"/>
<gene>
    <name evidence="3" type="ORF">ABIE08_002796</name>
</gene>
<dbReference type="PANTHER" id="PTHR37461:SF1">
    <property type="entry name" value="ANTI-SIGMA-K FACTOR RSKA"/>
    <property type="match status" value="1"/>
</dbReference>
<keyword evidence="1" id="KW-0812">Transmembrane</keyword>
<accession>A0ABV2R0P6</accession>
<keyword evidence="1" id="KW-1133">Transmembrane helix</keyword>
<comment type="caution">
    <text evidence="3">The sequence shown here is derived from an EMBL/GenBank/DDBJ whole genome shotgun (WGS) entry which is preliminary data.</text>
</comment>
<evidence type="ECO:0000256" key="1">
    <source>
        <dbReference type="SAM" id="Phobius"/>
    </source>
</evidence>
<reference evidence="3 4" key="1">
    <citation type="submission" date="2024-06" db="EMBL/GenBank/DDBJ databases">
        <title>Sorghum-associated microbial communities from plants grown in Nebraska, USA.</title>
        <authorList>
            <person name="Schachtman D."/>
        </authorList>
    </citation>
    <scope>NUCLEOTIDE SEQUENCE [LARGE SCALE GENOMIC DNA]</scope>
    <source>
        <strain evidence="3 4">3207</strain>
    </source>
</reference>
<protein>
    <submittedName>
        <fullName evidence="3">Anti-sigma-K factor RskA</fullName>
    </submittedName>
</protein>
<feature type="transmembrane region" description="Helical" evidence="1">
    <location>
        <begin position="97"/>
        <end position="116"/>
    </location>
</feature>
<dbReference type="PANTHER" id="PTHR37461">
    <property type="entry name" value="ANTI-SIGMA-K FACTOR RSKA"/>
    <property type="match status" value="1"/>
</dbReference>
<evidence type="ECO:0000313" key="4">
    <source>
        <dbReference type="Proteomes" id="UP001549321"/>
    </source>
</evidence>